<dbReference type="OrthoDB" id="406864at2759"/>
<dbReference type="GO" id="GO:0046556">
    <property type="term" value="F:alpha-L-arabinofuranosidase activity"/>
    <property type="evidence" value="ECO:0007669"/>
    <property type="project" value="TreeGrafter"/>
</dbReference>
<organism evidence="2 3">
    <name type="scientific">Fusarium acutatum</name>
    <dbReference type="NCBI Taxonomy" id="78861"/>
    <lineage>
        <taxon>Eukaryota</taxon>
        <taxon>Fungi</taxon>
        <taxon>Dikarya</taxon>
        <taxon>Ascomycota</taxon>
        <taxon>Pezizomycotina</taxon>
        <taxon>Sordariomycetes</taxon>
        <taxon>Hypocreomycetidae</taxon>
        <taxon>Hypocreales</taxon>
        <taxon>Nectriaceae</taxon>
        <taxon>Fusarium</taxon>
        <taxon>Fusarium fujikuroi species complex</taxon>
    </lineage>
</organism>
<proteinExistence type="predicted"/>
<gene>
    <name evidence="2" type="ORF">FACUT_13126</name>
</gene>
<reference evidence="2 3" key="1">
    <citation type="submission" date="2020-01" db="EMBL/GenBank/DDBJ databases">
        <title>Identification and distribution of gene clusters putatively required for synthesis of sphingolipid metabolism inhibitors in phylogenetically diverse species of the filamentous fungus Fusarium.</title>
        <authorList>
            <person name="Kim H.-S."/>
            <person name="Busman M."/>
            <person name="Brown D.W."/>
            <person name="Divon H."/>
            <person name="Uhlig S."/>
            <person name="Proctor R.H."/>
        </authorList>
    </citation>
    <scope>NUCLEOTIDE SEQUENCE [LARGE SCALE GENOMIC DNA]</scope>
    <source>
        <strain evidence="2 3">NRRL 13308</strain>
    </source>
</reference>
<dbReference type="Pfam" id="PF22848">
    <property type="entry name" value="ASD1_dom"/>
    <property type="match status" value="1"/>
</dbReference>
<dbReference type="InterPro" id="IPR017853">
    <property type="entry name" value="GH"/>
</dbReference>
<dbReference type="AlphaFoldDB" id="A0A8H4JAQ6"/>
<dbReference type="Proteomes" id="UP000536711">
    <property type="component" value="Unassembled WGS sequence"/>
</dbReference>
<dbReference type="EMBL" id="JAADJF010000514">
    <property type="protein sequence ID" value="KAF4415776.1"/>
    <property type="molecule type" value="Genomic_DNA"/>
</dbReference>
<keyword evidence="3" id="KW-1185">Reference proteome</keyword>
<dbReference type="InterPro" id="IPR055235">
    <property type="entry name" value="ASD1_cat"/>
</dbReference>
<sequence length="66" mass="7198">MNLLEFLTGSTSTTYGAKRAALGYTSPFTVGYVEVGNEDYLNGGTNSYYSYRFMPFITQSGTSTPT</sequence>
<accession>A0A8H4JAQ6</accession>
<dbReference type="SUPFAM" id="SSF51445">
    <property type="entry name" value="(Trans)glycosidases"/>
    <property type="match status" value="1"/>
</dbReference>
<feature type="domain" description="Alpha-L-arabinofuranosidase 1 catalytic" evidence="1">
    <location>
        <begin position="1"/>
        <end position="57"/>
    </location>
</feature>
<evidence type="ECO:0000313" key="3">
    <source>
        <dbReference type="Proteomes" id="UP000536711"/>
    </source>
</evidence>
<dbReference type="PANTHER" id="PTHR31776">
    <property type="entry name" value="ALPHA-L-ARABINOFURANOSIDASE 1"/>
    <property type="match status" value="1"/>
</dbReference>
<name>A0A8H4JAQ6_9HYPO</name>
<protein>
    <submittedName>
        <fullName evidence="2">Glycoside hydrolase superfamily</fullName>
    </submittedName>
</protein>
<comment type="caution">
    <text evidence="2">The sequence shown here is derived from an EMBL/GenBank/DDBJ whole genome shotgun (WGS) entry which is preliminary data.</text>
</comment>
<keyword evidence="2" id="KW-0378">Hydrolase</keyword>
<dbReference type="Gene3D" id="3.20.20.80">
    <property type="entry name" value="Glycosidases"/>
    <property type="match status" value="1"/>
</dbReference>
<dbReference type="InterPro" id="IPR051563">
    <property type="entry name" value="Glycosyl_Hydrolase_51"/>
</dbReference>
<dbReference type="PANTHER" id="PTHR31776:SF0">
    <property type="entry name" value="ALPHA-L-ARABINOFURANOSIDASE 1"/>
    <property type="match status" value="1"/>
</dbReference>
<evidence type="ECO:0000313" key="2">
    <source>
        <dbReference type="EMBL" id="KAF4415776.1"/>
    </source>
</evidence>
<evidence type="ECO:0000259" key="1">
    <source>
        <dbReference type="Pfam" id="PF22848"/>
    </source>
</evidence>